<sequence>MDYDDNDFQNQNLHLAGEANNKFPPVLQPYALPKFDFDDTLNTHLRFDSLVETEDFLSIEGNEDSSWIEDFSRGDSGIVFSSGATESCAISRHNNVWSEATSSESVEMLLNSVGQDEVIVREDTTKKSGNSDELGCTMEQLEPGQTNHENILPKEETANVQPNTSVDDTTPGDYSVLKTDAEQEQVLVKDDSPTVAEKSSTEEINAILASKTVTVEAVDTVGHDKIGTETTDSLLDQTLGEASSMEENNAVLASNTATVEAGDTAGHDAIGTERTDSLLDQIVAEEPSMEENNAVLASNAVTVEAVDTAGEDKIATETTDSLLDQTVAEESSMEENNAILASNAVIVEAVDTAGEDKIETETTDSRLDQTVAEESSMEENNAILASNAVTVEAVDTTGEDKIETETTDSLLDQTVTEASSMEEKNAVLASNTATVDAVDTAGHDKLGTETTGSLLDQTEDEANAESKMEIDDGTVPTGVPCSGELNYQTILLPETSNDENDISNQIKSSHNGDDLTIESRSVLVEAHCDSRIDTTSVVANVEGENFDETEKSDLMEMELSDVTVLERGEQALSTLEVSGQDVSGTQVANVEAENFGETEKPDLKEMELSDVTLLERGDQALSTFEVGGQDVSNIQCQEFLVSSAHTSATVEASVELAEEFTTLTSNVSMEKPESRIHQHMEVTESEHECTFVTETHTQILLVETSESVSVSQTNSMVESTKGDVSRKGDNNEGIARMSNIKQSLELAVNANDRHQDARSSQIISESVVSESVVGYVPGDAASKLVESKSQFDTTPADNSGTMIDGKECEVFPLISEESHQLRQDGAPVVYLTSSTYLHTVNTSSDVNDQGSFSETEKVTSVEPENDQTVPPVDASSSGSHIDQQARKHTEDTQQSTEFVVGCPASEGSKDAVDADAAGQVLHQQSEETILEENIVTEAVDVLSFASSSETRSILDKDGINEKPNTSSLAIRGSEAGEDGREEDNTAASGGIMAAGSPVSHSTGDVIGKGDSRASTSSEPFAKSHMTGTENAATNLGTPLISFPAGKTSELQLHKTETNSVKKPEDQSISSFMSVESPVLNRNVTFSSGLNSTSDPRKAGEISKAVNFSQAALVSPIVVGSPSTSSLEKTAAKSSKTKPERKPRRTPKSAGKETSRKGNSVKGAAPFQHIQSGGKTNAVNQTAACSIQITSSTEKQQSLQTPALNAFGTLSAPAASLPDLNSSALSSILRRPFTDLQQVQLRAQIFVYGALIQGTAPDEAYMISAFGGQDGGKGSWEKSWRACVVRAQKLHVSTPETPLQSRTGKTEIPSAGHTISKGSATKPIIPLSSPLWSLSTSLDTLQSSSIQRGSAAAHQPLLSTSHSHQTPPSTNIVGHNTPWMSPLPYRNPWLASPQTSGFDVGSRFPVFPITEPVKFTPTKESSLPYSGAKHVLSGTSSNVFKGTPTLEPASTVVAPGQHSTGTKSRKRKKMPVSEESGPNILNSLKQTELVVSPLDSISTPVSTTAALGNMTSNAGTLPNVSFTPVTNNLVSTFPGKKTKSSLPSPIFGGNLIPEVQQRSFLSVDTIDKLNEATMHAEDASALAAAAVSHSEYGEKSAVMSSSSVLSAAREAAKKRVEAATAATKRAENMDSIVKAAELASEAVSQAGILVSMGHPPLLNKLVEAGPSNYWRQAQESEEVQPCETGGLEKETVATSDRTFASPRTVPTELDAGSVRTADGVSGPVSTIGKKTKGQKGHKGADLAKNNAVVFEPEFGSKSSIDTQTESEQIMKTANYEDIKEGSHVEVFKEGPELRTAWYSANVLSLEDEKAYVVFNDLSVEEGTDKLKEWVALKGEGDEAPKIRTARSVTAMPYEGTRKRRRAAIGDPVWKIGDRVDSWVHDSWLEGVITEKNKKDENTVTVHFPAQGDTLTIKAWNLRPSLVWKDGMWIECSTSGENISSSHEGDTPKEKRPRLGAPALVAKEKDTTMKIVDVPDFGKPPPPQSGVLDLGVSENTFNIGRSTREEGKPDPLRMKRSGLQTQGSKSIFGVPKPGKKRKFMDVSKHYVSEASTKTRERREPVKPVKPVVPQSSGPGSWRLPSKTVSREKQTTTVSRPKTFKPAPPKTKENPGAAARIIPRKDSRNTTSSNMESDNAVDQSGENKDPASGTTTNVPSKGTGEEQTTSSSQDNGSKNTSSSSTNKGKVAPTAGRLAKIEEDKALAENSSRASDGMEPRRSVRRIQPTSRLLEGLQTSMMTSKIPSMSHNKSHQSQSKKQVEVVEGAEAKCT</sequence>
<feature type="region of interest" description="Disordered" evidence="1">
    <location>
        <begin position="1933"/>
        <end position="1952"/>
    </location>
</feature>
<evidence type="ECO:0000313" key="4">
    <source>
        <dbReference type="Proteomes" id="UP000836841"/>
    </source>
</evidence>
<dbReference type="Proteomes" id="UP000836841">
    <property type="component" value="Chromosome 7"/>
</dbReference>
<dbReference type="Pfam" id="PF05641">
    <property type="entry name" value="Agenet"/>
    <property type="match status" value="1"/>
</dbReference>
<feature type="region of interest" description="Disordered" evidence="1">
    <location>
        <begin position="1712"/>
        <end position="1738"/>
    </location>
</feature>
<feature type="region of interest" description="Disordered" evidence="1">
    <location>
        <begin position="1445"/>
        <end position="1478"/>
    </location>
</feature>
<feature type="compositionally biased region" description="Basic and acidic residues" evidence="1">
    <location>
        <begin position="2000"/>
        <end position="2011"/>
    </location>
</feature>
<dbReference type="PANTHER" id="PTHR48429">
    <property type="entry name" value="AGENET DOMAIN-CONTAINING PROTEIN"/>
    <property type="match status" value="1"/>
</dbReference>
<feature type="compositionally biased region" description="Polar residues" evidence="1">
    <location>
        <begin position="841"/>
        <end position="853"/>
    </location>
</feature>
<feature type="compositionally biased region" description="Low complexity" evidence="1">
    <location>
        <begin position="2163"/>
        <end position="2182"/>
    </location>
</feature>
<dbReference type="PANTHER" id="PTHR48429:SF1">
    <property type="entry name" value="AGENET DOMAIN-CONTAINING PROTEIN"/>
    <property type="match status" value="1"/>
</dbReference>
<accession>A0AAU9T8J8</accession>
<feature type="compositionally biased region" description="Polar residues" evidence="1">
    <location>
        <begin position="2122"/>
        <end position="2137"/>
    </location>
</feature>
<feature type="region of interest" description="Disordered" evidence="1">
    <location>
        <begin position="1344"/>
        <end position="1366"/>
    </location>
</feature>
<feature type="region of interest" description="Disordered" evidence="1">
    <location>
        <begin position="711"/>
        <end position="731"/>
    </location>
</feature>
<feature type="compositionally biased region" description="Polar residues" evidence="1">
    <location>
        <begin position="1293"/>
        <end position="1302"/>
    </location>
</feature>
<feature type="region of interest" description="Disordered" evidence="1">
    <location>
        <begin position="1119"/>
        <end position="1171"/>
    </location>
</feature>
<feature type="compositionally biased region" description="Basic and acidic residues" evidence="1">
    <location>
        <begin position="720"/>
        <end position="730"/>
    </location>
</feature>
<keyword evidence="4" id="KW-1185">Reference proteome</keyword>
<organism evidence="3 4">
    <name type="scientific">Thlaspi arvense</name>
    <name type="common">Field penny-cress</name>
    <dbReference type="NCBI Taxonomy" id="13288"/>
    <lineage>
        <taxon>Eukaryota</taxon>
        <taxon>Viridiplantae</taxon>
        <taxon>Streptophyta</taxon>
        <taxon>Embryophyta</taxon>
        <taxon>Tracheophyta</taxon>
        <taxon>Spermatophyta</taxon>
        <taxon>Magnoliopsida</taxon>
        <taxon>eudicotyledons</taxon>
        <taxon>Gunneridae</taxon>
        <taxon>Pentapetalae</taxon>
        <taxon>rosids</taxon>
        <taxon>malvids</taxon>
        <taxon>Brassicales</taxon>
        <taxon>Brassicaceae</taxon>
        <taxon>Thlaspideae</taxon>
        <taxon>Thlaspi</taxon>
    </lineage>
</organism>
<feature type="region of interest" description="Disordered" evidence="1">
    <location>
        <begin position="956"/>
        <end position="1035"/>
    </location>
</feature>
<dbReference type="InterPro" id="IPR008395">
    <property type="entry name" value="Agenet-like_dom"/>
</dbReference>
<feature type="region of interest" description="Disordered" evidence="1">
    <location>
        <begin position="841"/>
        <end position="895"/>
    </location>
</feature>
<dbReference type="InterPro" id="IPR055274">
    <property type="entry name" value="SWO1"/>
</dbReference>
<feature type="compositionally biased region" description="Basic and acidic residues" evidence="1">
    <location>
        <begin position="2253"/>
        <end position="2266"/>
    </location>
</feature>
<evidence type="ECO:0000313" key="3">
    <source>
        <dbReference type="EMBL" id="CAH2078792.1"/>
    </source>
</evidence>
<feature type="compositionally biased region" description="Polar residues" evidence="1">
    <location>
        <begin position="2145"/>
        <end position="2162"/>
    </location>
</feature>
<dbReference type="EMBL" id="OU466863">
    <property type="protein sequence ID" value="CAH2078792.1"/>
    <property type="molecule type" value="Genomic_DNA"/>
</dbReference>
<feature type="compositionally biased region" description="Basic and acidic residues" evidence="1">
    <location>
        <begin position="2037"/>
        <end position="2060"/>
    </location>
</feature>
<protein>
    <recommendedName>
        <fullName evidence="2">Agenet domain-containing protein</fullName>
    </recommendedName>
</protein>
<feature type="domain" description="Agenet" evidence="2">
    <location>
        <begin position="1866"/>
        <end position="1924"/>
    </location>
</feature>
<feature type="region of interest" description="Disordered" evidence="1">
    <location>
        <begin position="1292"/>
        <end position="1321"/>
    </location>
</feature>
<gene>
    <name evidence="3" type="ORF">TAV2_LOCUS24752</name>
</gene>
<evidence type="ECO:0000256" key="1">
    <source>
        <dbReference type="SAM" id="MobiDB-lite"/>
    </source>
</evidence>
<proteinExistence type="predicted"/>
<feature type="region of interest" description="Disordered" evidence="1">
    <location>
        <begin position="1998"/>
        <end position="2266"/>
    </location>
</feature>
<feature type="compositionally biased region" description="Basic residues" evidence="1">
    <location>
        <begin position="1134"/>
        <end position="1146"/>
    </location>
</feature>
<name>A0AAU9T8J8_THLAR</name>
<feature type="compositionally biased region" description="Polar residues" evidence="1">
    <location>
        <begin position="2229"/>
        <end position="2243"/>
    </location>
</feature>
<dbReference type="SMART" id="SM00743">
    <property type="entry name" value="Agenet"/>
    <property type="match status" value="2"/>
</dbReference>
<reference evidence="3 4" key="1">
    <citation type="submission" date="2022-03" db="EMBL/GenBank/DDBJ databases">
        <authorList>
            <person name="Nunn A."/>
            <person name="Chopra R."/>
            <person name="Nunn A."/>
            <person name="Contreras Garrido A."/>
        </authorList>
    </citation>
    <scope>NUCLEOTIDE SEQUENCE [LARGE SCALE GENOMIC DNA]</scope>
</reference>
<feature type="domain" description="Agenet" evidence="2">
    <location>
        <begin position="1775"/>
        <end position="1839"/>
    </location>
</feature>
<feature type="compositionally biased region" description="Polar residues" evidence="1">
    <location>
        <begin position="1025"/>
        <end position="1035"/>
    </location>
</feature>
<feature type="compositionally biased region" description="Polar residues" evidence="1">
    <location>
        <begin position="1120"/>
        <end position="1133"/>
    </location>
</feature>
<evidence type="ECO:0000259" key="2">
    <source>
        <dbReference type="SMART" id="SM00743"/>
    </source>
</evidence>
<dbReference type="InterPro" id="IPR014002">
    <property type="entry name" value="Agenet_dom_plant"/>
</dbReference>